<dbReference type="STRING" id="4097.A0A1S3Z1G8"/>
<accession>A0A1S3Z1G8</accession>
<dbReference type="OrthoDB" id="1302001at2759"/>
<dbReference type="Proteomes" id="UP000790787">
    <property type="component" value="Chromosome 19"/>
</dbReference>
<feature type="compositionally biased region" description="Polar residues" evidence="1">
    <location>
        <begin position="1"/>
        <end position="11"/>
    </location>
</feature>
<feature type="compositionally biased region" description="Basic and acidic residues" evidence="1">
    <location>
        <begin position="327"/>
        <end position="337"/>
    </location>
</feature>
<dbReference type="RefSeq" id="XP_016458274.1">
    <property type="nucleotide sequence ID" value="XM_016602788.1"/>
</dbReference>
<dbReference type="AlphaFoldDB" id="A0A1S3Z1G8"/>
<dbReference type="OMA" id="FFGPHFA"/>
<dbReference type="RefSeq" id="XP_016458274.1">
    <property type="nucleotide sequence ID" value="XM_016602788.2"/>
</dbReference>
<dbReference type="PANTHER" id="PTHR34775:SF4">
    <property type="entry name" value="TRANSMEMBRANE PROTEIN"/>
    <property type="match status" value="1"/>
</dbReference>
<evidence type="ECO:0000256" key="2">
    <source>
        <dbReference type="SAM" id="Phobius"/>
    </source>
</evidence>
<sequence>MAGSSNRSPSPLSAKPIPPHPRTSENTNSTARRSFNGNPFSRPSVLSTHRGFNPVTPANSPADSAKRVSNLGKEGGFEEKENELKSAKLRSPAAKGSKNFMSPTISASSKIASSPKKKILVERNDPLRTSISLSDGKATFFNASSENYDVGFEQSNSTVKSMKKTEILLDPKEENVLVEEQGLPPVNKIPKKVTFLEVPLPSEFISDTVTMDSDICNDEPILVSTLIAPLDADPSLPPYDPKTNYLSPRPQFLHYKPNPRIEVLLNKEKGLDVVGGAKSLDDSFLSELLLSDNISDTEDSESSQTAEESPKESDGSSSEEMLLEAAVDQKEEEEPKIPEPASQTAEESPKESDGSSSEEMLLEAAVDQEEEEEPKIPEPAAEEIAEAKMRTKPRSSVISKFFSLLLVLLIALVLISVTDSPLLTTTPGSIDLRFSNLSIPSDIPVLVKANSYFKQFSGEAISYFSKLIYDLGSIPSDIPVHPLKFMNLTDVQDSSIDYWYLKGSTGSVELDKGFELAELDEDEESETEPKEEEVQKEADFDDDGNEEEVEGAHKLEIGEASAIKLDEENEADSSENDQEQGQHDLDTEEVSVVLVAEGNESISSERDLDQGEHELAETESFNVDNDASSDVVVESVNDNPESLVKDDSSVETVHSPIDDRLGDNVGAYQILGISSVILSVLAAIVIYLKTKNDKTLQSVVYSDHIVKEKHSSQNWPTEVDVMGESCPSEMSSFQISSSYSKKYPKSANDEAQSMEKKPRKSNRRESLAASEYSLGSPSYGSFTTYERIPIKHASVGEEVITPVRRSSRIRSHVTPP</sequence>
<keyword evidence="2" id="KW-0472">Membrane</keyword>
<feature type="region of interest" description="Disordered" evidence="1">
    <location>
        <begin position="295"/>
        <end position="380"/>
    </location>
</feature>
<dbReference type="PaxDb" id="4097-A0A1S3Z1G8"/>
<evidence type="ECO:0000313" key="3">
    <source>
        <dbReference type="Proteomes" id="UP000790787"/>
    </source>
</evidence>
<proteinExistence type="predicted"/>
<feature type="compositionally biased region" description="Acidic residues" evidence="1">
    <location>
        <begin position="519"/>
        <end position="531"/>
    </location>
</feature>
<organism evidence="3 4">
    <name type="scientific">Nicotiana tabacum</name>
    <name type="common">Common tobacco</name>
    <dbReference type="NCBI Taxonomy" id="4097"/>
    <lineage>
        <taxon>Eukaryota</taxon>
        <taxon>Viridiplantae</taxon>
        <taxon>Streptophyta</taxon>
        <taxon>Embryophyta</taxon>
        <taxon>Tracheophyta</taxon>
        <taxon>Spermatophyta</taxon>
        <taxon>Magnoliopsida</taxon>
        <taxon>eudicotyledons</taxon>
        <taxon>Gunneridae</taxon>
        <taxon>Pentapetalae</taxon>
        <taxon>asterids</taxon>
        <taxon>lamiids</taxon>
        <taxon>Solanales</taxon>
        <taxon>Solanaceae</taxon>
        <taxon>Nicotianoideae</taxon>
        <taxon>Nicotianeae</taxon>
        <taxon>Nicotiana</taxon>
    </lineage>
</organism>
<keyword evidence="2" id="KW-0812">Transmembrane</keyword>
<reference evidence="4" key="2">
    <citation type="submission" date="2025-08" db="UniProtKB">
        <authorList>
            <consortium name="RefSeq"/>
        </authorList>
    </citation>
    <scope>IDENTIFICATION</scope>
    <source>
        <tissue evidence="4">Leaf</tissue>
    </source>
</reference>
<protein>
    <submittedName>
        <fullName evidence="4">Uncharacterized protein LOC107781975</fullName>
    </submittedName>
</protein>
<feature type="compositionally biased region" description="Polar residues" evidence="1">
    <location>
        <begin position="773"/>
        <end position="782"/>
    </location>
</feature>
<keyword evidence="3" id="KW-1185">Reference proteome</keyword>
<feature type="region of interest" description="Disordered" evidence="1">
    <location>
        <begin position="519"/>
        <end position="559"/>
    </location>
</feature>
<feature type="compositionally biased region" description="Low complexity" evidence="1">
    <location>
        <begin position="102"/>
        <end position="114"/>
    </location>
</feature>
<feature type="compositionally biased region" description="Basic and acidic residues" evidence="1">
    <location>
        <begin position="75"/>
        <end position="86"/>
    </location>
</feature>
<dbReference type="PANTHER" id="PTHR34775">
    <property type="entry name" value="TRANSMEMBRANE PROTEIN"/>
    <property type="match status" value="1"/>
</dbReference>
<reference evidence="3" key="1">
    <citation type="journal article" date="2014" name="Nat. Commun.">
        <title>The tobacco genome sequence and its comparison with those of tomato and potato.</title>
        <authorList>
            <person name="Sierro N."/>
            <person name="Battey J.N."/>
            <person name="Ouadi S."/>
            <person name="Bakaher N."/>
            <person name="Bovet L."/>
            <person name="Willig A."/>
            <person name="Goepfert S."/>
            <person name="Peitsch M.C."/>
            <person name="Ivanov N.V."/>
        </authorList>
    </citation>
    <scope>NUCLEOTIDE SEQUENCE [LARGE SCALE GENOMIC DNA]</scope>
</reference>
<feature type="transmembrane region" description="Helical" evidence="2">
    <location>
        <begin position="397"/>
        <end position="417"/>
    </location>
</feature>
<dbReference type="GeneID" id="107781975"/>
<feature type="region of interest" description="Disordered" evidence="1">
    <location>
        <begin position="1"/>
        <end position="117"/>
    </location>
</feature>
<evidence type="ECO:0000256" key="1">
    <source>
        <dbReference type="SAM" id="MobiDB-lite"/>
    </source>
</evidence>
<feature type="compositionally biased region" description="Polar residues" evidence="1">
    <location>
        <begin position="24"/>
        <end position="47"/>
    </location>
</feature>
<feature type="compositionally biased region" description="Acidic residues" evidence="1">
    <location>
        <begin position="539"/>
        <end position="549"/>
    </location>
</feature>
<feature type="region of interest" description="Disordered" evidence="1">
    <location>
        <begin position="743"/>
        <end position="782"/>
    </location>
</feature>
<evidence type="ECO:0000313" key="4">
    <source>
        <dbReference type="RefSeq" id="XP_016458274.1"/>
    </source>
</evidence>
<gene>
    <name evidence="4" type="primary">LOC107781975</name>
</gene>
<dbReference type="KEGG" id="nta:107781975"/>
<feature type="transmembrane region" description="Helical" evidence="2">
    <location>
        <begin position="666"/>
        <end position="688"/>
    </location>
</feature>
<keyword evidence="2" id="KW-1133">Transmembrane helix</keyword>
<name>A0A1S3Z1G8_TOBAC</name>